<protein>
    <recommendedName>
        <fullName evidence="6">Peptidyl-tRNA hydrolase</fullName>
    </recommendedName>
</protein>
<keyword evidence="3" id="KW-0732">Signal</keyword>
<accession>W2S5U8</accession>
<dbReference type="OrthoDB" id="1733656at2759"/>
<name>W2S5U8_CYPE1</name>
<feature type="region of interest" description="Disordered" evidence="1">
    <location>
        <begin position="243"/>
        <end position="282"/>
    </location>
</feature>
<organism evidence="4 5">
    <name type="scientific">Cyphellophora europaea (strain CBS 101466)</name>
    <name type="common">Phialophora europaea</name>
    <dbReference type="NCBI Taxonomy" id="1220924"/>
    <lineage>
        <taxon>Eukaryota</taxon>
        <taxon>Fungi</taxon>
        <taxon>Dikarya</taxon>
        <taxon>Ascomycota</taxon>
        <taxon>Pezizomycotina</taxon>
        <taxon>Eurotiomycetes</taxon>
        <taxon>Chaetothyriomycetidae</taxon>
        <taxon>Chaetothyriales</taxon>
        <taxon>Cyphellophoraceae</taxon>
        <taxon>Cyphellophora</taxon>
    </lineage>
</organism>
<evidence type="ECO:0000256" key="1">
    <source>
        <dbReference type="SAM" id="MobiDB-lite"/>
    </source>
</evidence>
<dbReference type="eggNOG" id="ENOG502SF32">
    <property type="taxonomic scope" value="Eukaryota"/>
</dbReference>
<reference evidence="4 5" key="1">
    <citation type="submission" date="2013-03" db="EMBL/GenBank/DDBJ databases">
        <title>The Genome Sequence of Phialophora europaea CBS 101466.</title>
        <authorList>
            <consortium name="The Broad Institute Genomics Platform"/>
            <person name="Cuomo C."/>
            <person name="de Hoog S."/>
            <person name="Gorbushina A."/>
            <person name="Walker B."/>
            <person name="Young S.K."/>
            <person name="Zeng Q."/>
            <person name="Gargeya S."/>
            <person name="Fitzgerald M."/>
            <person name="Haas B."/>
            <person name="Abouelleil A."/>
            <person name="Allen A.W."/>
            <person name="Alvarado L."/>
            <person name="Arachchi H.M."/>
            <person name="Berlin A.M."/>
            <person name="Chapman S.B."/>
            <person name="Gainer-Dewar J."/>
            <person name="Goldberg J."/>
            <person name="Griggs A."/>
            <person name="Gujja S."/>
            <person name="Hansen M."/>
            <person name="Howarth C."/>
            <person name="Imamovic A."/>
            <person name="Ireland A."/>
            <person name="Larimer J."/>
            <person name="McCowan C."/>
            <person name="Murphy C."/>
            <person name="Pearson M."/>
            <person name="Poon T.W."/>
            <person name="Priest M."/>
            <person name="Roberts A."/>
            <person name="Saif S."/>
            <person name="Shea T."/>
            <person name="Sisk P."/>
            <person name="Sykes S."/>
            <person name="Wortman J."/>
            <person name="Nusbaum C."/>
            <person name="Birren B."/>
        </authorList>
    </citation>
    <scope>NUCLEOTIDE SEQUENCE [LARGE SCALE GENOMIC DNA]</scope>
    <source>
        <strain evidence="4 5">CBS 101466</strain>
    </source>
</reference>
<feature type="signal peptide" evidence="3">
    <location>
        <begin position="1"/>
        <end position="15"/>
    </location>
</feature>
<dbReference type="GeneID" id="19978189"/>
<dbReference type="HOGENOM" id="CLU_070640_0_0_1"/>
<proteinExistence type="predicted"/>
<dbReference type="AlphaFoldDB" id="W2S5U8"/>
<dbReference type="Proteomes" id="UP000030752">
    <property type="component" value="Unassembled WGS sequence"/>
</dbReference>
<dbReference type="InParanoid" id="W2S5U8"/>
<dbReference type="STRING" id="1220924.W2S5U8"/>
<dbReference type="RefSeq" id="XP_008713741.1">
    <property type="nucleotide sequence ID" value="XM_008715519.1"/>
</dbReference>
<evidence type="ECO:0000256" key="3">
    <source>
        <dbReference type="SAM" id="SignalP"/>
    </source>
</evidence>
<feature type="transmembrane region" description="Helical" evidence="2">
    <location>
        <begin position="213"/>
        <end position="233"/>
    </location>
</feature>
<sequence length="282" mass="30114">MRLLPVLALTGTALAQGGVFDQFNSWFSNIKNQISNTLPNPVDAGASALAAEVVQPLGMQNWKQHIWPKPDEAQEWLVYVTGGNKTCFGRCGNPNAVWNLSVPLLTALPQPRDKPTLKLGTIDCEANEILCTAWSAGPPAIWHFLTPATSSNPDAASDLRIIRLNSTTVTTEDIVSIPSTSTSRYQKYTPYEGMLHPIDGTFQKFGLTIPFGYALWALGAVPSWLMMLVISFASRQIMSKRMAESPGVPAGGAPGGQPAAAPAAAAGKGSPAQAGKKDKKKR</sequence>
<dbReference type="EMBL" id="KB822716">
    <property type="protein sequence ID" value="ETN43985.1"/>
    <property type="molecule type" value="Genomic_DNA"/>
</dbReference>
<keyword evidence="2" id="KW-0472">Membrane</keyword>
<evidence type="ECO:0000313" key="5">
    <source>
        <dbReference type="Proteomes" id="UP000030752"/>
    </source>
</evidence>
<evidence type="ECO:0000313" key="4">
    <source>
        <dbReference type="EMBL" id="ETN43985.1"/>
    </source>
</evidence>
<keyword evidence="2" id="KW-1133">Transmembrane helix</keyword>
<keyword evidence="2" id="KW-0812">Transmembrane</keyword>
<evidence type="ECO:0000256" key="2">
    <source>
        <dbReference type="SAM" id="Phobius"/>
    </source>
</evidence>
<feature type="compositionally biased region" description="Low complexity" evidence="1">
    <location>
        <begin position="256"/>
        <end position="274"/>
    </location>
</feature>
<evidence type="ECO:0008006" key="6">
    <source>
        <dbReference type="Google" id="ProtNLM"/>
    </source>
</evidence>
<keyword evidence="5" id="KW-1185">Reference proteome</keyword>
<gene>
    <name evidence="4" type="ORF">HMPREF1541_10850</name>
</gene>
<feature type="chain" id="PRO_5013220809" description="Peptidyl-tRNA hydrolase" evidence="3">
    <location>
        <begin position="16"/>
        <end position="282"/>
    </location>
</feature>
<dbReference type="VEuPathDB" id="FungiDB:HMPREF1541_10850"/>